<dbReference type="Proteomes" id="UP001060336">
    <property type="component" value="Chromosome"/>
</dbReference>
<evidence type="ECO:0000256" key="1">
    <source>
        <dbReference type="ARBA" id="ARBA00008791"/>
    </source>
</evidence>
<keyword evidence="4" id="KW-1185">Reference proteome</keyword>
<reference evidence="3" key="1">
    <citation type="submission" date="2022-08" db="EMBL/GenBank/DDBJ databases">
        <title>Nisaea acidiphila sp. nov., isolated from a marine algal debris and emended description of the genus Nisaea Urios et al. 2008.</title>
        <authorList>
            <person name="Kwon K."/>
        </authorList>
    </citation>
    <scope>NUCLEOTIDE SEQUENCE</scope>
    <source>
        <strain evidence="3">MEBiC11861</strain>
    </source>
</reference>
<dbReference type="CDD" id="cd00293">
    <property type="entry name" value="USP-like"/>
    <property type="match status" value="1"/>
</dbReference>
<comment type="similarity">
    <text evidence="1">Belongs to the universal stress protein A family.</text>
</comment>
<dbReference type="KEGG" id="naci:NUH88_01350"/>
<evidence type="ECO:0000313" key="3">
    <source>
        <dbReference type="EMBL" id="UUX50346.1"/>
    </source>
</evidence>
<feature type="domain" description="UspA" evidence="2">
    <location>
        <begin position="5"/>
        <end position="82"/>
    </location>
</feature>
<sequence length="273" mass="29891">MAIKDLAVAFNGAESSRAALRLAVRMADKYGATITGLHVSPPMKMDSLTRQWIPESTLETLKKSEADHIAGIEANFREDLKALGHTNNGDWCAEKGEPTRVLAKAARYFDILLTGQVDAAGGVADQLRPEDVVLLSGKPVIIVPTAYKDRDFNEFAVVAWDGSRPAARALTDAMQILETKKRLDIVTVVPDDTPPDCGHDILRHLRRHGIDARQVVLKDEGGVGKTILQHCAKTDPDIMVMGAYSRTRIREDIFGGTTRDVLENMSTPVLMAH</sequence>
<dbReference type="AlphaFoldDB" id="A0A9J7AU42"/>
<dbReference type="InterPro" id="IPR006016">
    <property type="entry name" value="UspA"/>
</dbReference>
<dbReference type="RefSeq" id="WP_257769504.1">
    <property type="nucleotide sequence ID" value="NZ_CP102480.1"/>
</dbReference>
<accession>A0A9J7AU42</accession>
<dbReference type="PANTHER" id="PTHR46268">
    <property type="entry name" value="STRESS RESPONSE PROTEIN NHAX"/>
    <property type="match status" value="1"/>
</dbReference>
<feature type="domain" description="UspA" evidence="2">
    <location>
        <begin position="157"/>
        <end position="272"/>
    </location>
</feature>
<protein>
    <submittedName>
        <fullName evidence="3">Universal stress protein</fullName>
    </submittedName>
</protein>
<organism evidence="3 4">
    <name type="scientific">Nisaea acidiphila</name>
    <dbReference type="NCBI Taxonomy" id="1862145"/>
    <lineage>
        <taxon>Bacteria</taxon>
        <taxon>Pseudomonadati</taxon>
        <taxon>Pseudomonadota</taxon>
        <taxon>Alphaproteobacteria</taxon>
        <taxon>Rhodospirillales</taxon>
        <taxon>Thalassobaculaceae</taxon>
        <taxon>Nisaea</taxon>
    </lineage>
</organism>
<dbReference type="Gene3D" id="3.40.50.12370">
    <property type="match status" value="1"/>
</dbReference>
<proteinExistence type="inferred from homology"/>
<name>A0A9J7AU42_9PROT</name>
<dbReference type="PANTHER" id="PTHR46268:SF15">
    <property type="entry name" value="UNIVERSAL STRESS PROTEIN HP_0031"/>
    <property type="match status" value="1"/>
</dbReference>
<evidence type="ECO:0000313" key="4">
    <source>
        <dbReference type="Proteomes" id="UP001060336"/>
    </source>
</evidence>
<dbReference type="SUPFAM" id="SSF52402">
    <property type="entry name" value="Adenine nucleotide alpha hydrolases-like"/>
    <property type="match status" value="2"/>
</dbReference>
<dbReference type="EMBL" id="CP102480">
    <property type="protein sequence ID" value="UUX50346.1"/>
    <property type="molecule type" value="Genomic_DNA"/>
</dbReference>
<evidence type="ECO:0000259" key="2">
    <source>
        <dbReference type="Pfam" id="PF00582"/>
    </source>
</evidence>
<dbReference type="Pfam" id="PF00582">
    <property type="entry name" value="Usp"/>
    <property type="match status" value="2"/>
</dbReference>
<gene>
    <name evidence="3" type="ORF">NUH88_01350</name>
</gene>